<dbReference type="AlphaFoldDB" id="A0A0E3ZDD3"/>
<dbReference type="InterPro" id="IPR017871">
    <property type="entry name" value="ABC_transporter-like_CS"/>
</dbReference>
<evidence type="ECO:0000256" key="5">
    <source>
        <dbReference type="ARBA" id="ARBA00022967"/>
    </source>
</evidence>
<keyword evidence="3 7" id="KW-0547">Nucleotide-binding</keyword>
<dbReference type="EMBL" id="CP011280">
    <property type="protein sequence ID" value="AKC96121.1"/>
    <property type="molecule type" value="Genomic_DNA"/>
</dbReference>
<dbReference type="OrthoDB" id="95612at2"/>
<dbReference type="PROSITE" id="PS50893">
    <property type="entry name" value="ABC_TRANSPORTER_2"/>
    <property type="match status" value="1"/>
</dbReference>
<dbReference type="PANTHER" id="PTHR42781">
    <property type="entry name" value="SPERMIDINE/PUTRESCINE IMPORT ATP-BINDING PROTEIN POTA"/>
    <property type="match status" value="1"/>
</dbReference>
<dbReference type="Gene3D" id="2.40.50.100">
    <property type="match status" value="1"/>
</dbReference>
<organism evidence="9 10">
    <name type="scientific">Sneathia vaginalis</name>
    <dbReference type="NCBI Taxonomy" id="187101"/>
    <lineage>
        <taxon>Bacteria</taxon>
        <taxon>Fusobacteriati</taxon>
        <taxon>Fusobacteriota</taxon>
        <taxon>Fusobacteriia</taxon>
        <taxon>Fusobacteriales</taxon>
        <taxon>Leptotrichiaceae</taxon>
        <taxon>Sneathia</taxon>
    </lineage>
</organism>
<dbReference type="Gene3D" id="3.40.50.300">
    <property type="entry name" value="P-loop containing nucleotide triphosphate hydrolases"/>
    <property type="match status" value="1"/>
</dbReference>
<dbReference type="InterPro" id="IPR005893">
    <property type="entry name" value="PotA-like"/>
</dbReference>
<dbReference type="Proteomes" id="UP000033103">
    <property type="component" value="Chromosome"/>
</dbReference>
<evidence type="ECO:0000313" key="10">
    <source>
        <dbReference type="Proteomes" id="UP000033103"/>
    </source>
</evidence>
<dbReference type="GO" id="GO:0043190">
    <property type="term" value="C:ATP-binding cassette (ABC) transporter complex"/>
    <property type="evidence" value="ECO:0007669"/>
    <property type="project" value="InterPro"/>
</dbReference>
<proteinExistence type="inferred from homology"/>
<dbReference type="GO" id="GO:0016887">
    <property type="term" value="F:ATP hydrolysis activity"/>
    <property type="evidence" value="ECO:0007669"/>
    <property type="project" value="InterPro"/>
</dbReference>
<dbReference type="PATRIC" id="fig|1069640.6.peg.369"/>
<accession>A0A0E3ZDD3</accession>
<dbReference type="SUPFAM" id="SSF52540">
    <property type="entry name" value="P-loop containing nucleoside triphosphate hydrolases"/>
    <property type="match status" value="1"/>
</dbReference>
<comment type="subunit">
    <text evidence="7">The complex is composed of two ATP-binding proteins (PotA), two transmembrane proteins (PotB and PotC) and a solute-binding protein (PotD).</text>
</comment>
<dbReference type="SMART" id="SM00382">
    <property type="entry name" value="AAA"/>
    <property type="match status" value="1"/>
</dbReference>
<protein>
    <recommendedName>
        <fullName evidence="7">Spermidine/putrescine import ATP-binding protein PotA</fullName>
        <ecNumber evidence="7">7.6.2.11</ecNumber>
    </recommendedName>
</protein>
<evidence type="ECO:0000256" key="4">
    <source>
        <dbReference type="ARBA" id="ARBA00022840"/>
    </source>
</evidence>
<keyword evidence="10" id="KW-1185">Reference proteome</keyword>
<evidence type="ECO:0000256" key="2">
    <source>
        <dbReference type="ARBA" id="ARBA00022475"/>
    </source>
</evidence>
<dbReference type="GO" id="GO:0005524">
    <property type="term" value="F:ATP binding"/>
    <property type="evidence" value="ECO:0007669"/>
    <property type="project" value="UniProtKB-KW"/>
</dbReference>
<keyword evidence="1 7" id="KW-0813">Transport</keyword>
<dbReference type="InterPro" id="IPR027417">
    <property type="entry name" value="P-loop_NTPase"/>
</dbReference>
<dbReference type="PANTHER" id="PTHR42781:SF4">
    <property type="entry name" value="SPERMIDINE_PUTRESCINE IMPORT ATP-BINDING PROTEIN POTA"/>
    <property type="match status" value="1"/>
</dbReference>
<dbReference type="FunFam" id="3.40.50.300:FF:000425">
    <property type="entry name" value="Probable ABC transporter, ATP-binding subunit"/>
    <property type="match status" value="1"/>
</dbReference>
<dbReference type="EC" id="7.6.2.11" evidence="7"/>
<dbReference type="Pfam" id="PF08402">
    <property type="entry name" value="TOBE_2"/>
    <property type="match status" value="1"/>
</dbReference>
<evidence type="ECO:0000259" key="8">
    <source>
        <dbReference type="PROSITE" id="PS50893"/>
    </source>
</evidence>
<dbReference type="InterPro" id="IPR003439">
    <property type="entry name" value="ABC_transporter-like_ATP-bd"/>
</dbReference>
<dbReference type="InterPro" id="IPR008995">
    <property type="entry name" value="Mo/tungstate-bd_C_term_dom"/>
</dbReference>
<keyword evidence="6 7" id="KW-0472">Membrane</keyword>
<evidence type="ECO:0000256" key="1">
    <source>
        <dbReference type="ARBA" id="ARBA00022448"/>
    </source>
</evidence>
<comment type="similarity">
    <text evidence="7">Belongs to the ABC transporter superfamily. Spermidine/putrescine importer (TC 3.A.1.11.1) family.</text>
</comment>
<keyword evidence="2 7" id="KW-1003">Cell membrane</keyword>
<dbReference type="Pfam" id="PF00005">
    <property type="entry name" value="ABC_tran"/>
    <property type="match status" value="1"/>
</dbReference>
<dbReference type="InterPro" id="IPR013611">
    <property type="entry name" value="Transp-assoc_OB_typ2"/>
</dbReference>
<dbReference type="STRING" id="187101.VC03_01935"/>
<feature type="domain" description="ABC transporter" evidence="8">
    <location>
        <begin position="11"/>
        <end position="241"/>
    </location>
</feature>
<evidence type="ECO:0000256" key="7">
    <source>
        <dbReference type="RuleBase" id="RU364083"/>
    </source>
</evidence>
<reference evidence="9 10" key="1">
    <citation type="journal article" date="2012" name="BMC Genomics">
        <title>Genomic sequence analysis and characterization of Sneathia amnii sp. nov.</title>
        <authorList>
            <consortium name="Vaginal Microbiome Consortium (additional members)"/>
            <person name="Harwich M.D.Jr."/>
            <person name="Serrano M.G."/>
            <person name="Fettweis J.M."/>
            <person name="Alves J.M."/>
            <person name="Reimers M.A."/>
            <person name="Buck G.A."/>
            <person name="Jefferson K.K."/>
        </authorList>
    </citation>
    <scope>NUCLEOTIDE SEQUENCE [LARGE SCALE GENOMIC DNA]</scope>
    <source>
        <strain evidence="9 10">SN35</strain>
    </source>
</reference>
<sequence>MDRGYKLEKDLEIIGISKSFEGDKILNNINLSIRKGEFFSILGPSGCGKTTLLRMIAGFISPDEGEIRVNGERIDVLEPNKRNVNTVFQNYALFPNMTIFDNIAFPLKLKKMKKSEIEKEVNKYLDLVGLKKHKNKYPASLSGGQKQRVSIARALINKPEVLLLDEPLSALDAKLRQRLLIDLDTIHDEVGITFVFVTHDQEEALSVSDRIAVMHNGNVLQVGTPNEIYETPADTFVADFIGETNFIKGKIKEVYDNYAIAESNEIGEFKVELDKNVKVGDMVKLTLRPEKIKVDNKPPKFNEKYKVLQGVIDEVIYTGFQSKLFIKIEGNNRIIKAFDQHREFLEEDELFEWKEKVYFYWNYEDAYLVEVM</sequence>
<dbReference type="KEGG" id="sns:VC03_01935"/>
<dbReference type="InterPro" id="IPR050093">
    <property type="entry name" value="ABC_SmlMolc_Importer"/>
</dbReference>
<keyword evidence="5 7" id="KW-1278">Translocase</keyword>
<dbReference type="GO" id="GO:0015697">
    <property type="term" value="P:quaternary ammonium group transport"/>
    <property type="evidence" value="ECO:0007669"/>
    <property type="project" value="UniProtKB-ARBA"/>
</dbReference>
<comment type="catalytic activity">
    <reaction evidence="7">
        <text>ATP + H2O + polyamine-[polyamine-binding protein]Side 1 = ADP + phosphate + polyamineSide 2 + [polyamine-binding protein]Side 1.</text>
        <dbReference type="EC" id="7.6.2.11"/>
    </reaction>
</comment>
<evidence type="ECO:0000313" key="9">
    <source>
        <dbReference type="EMBL" id="AKC96121.1"/>
    </source>
</evidence>
<evidence type="ECO:0000256" key="6">
    <source>
        <dbReference type="ARBA" id="ARBA00023136"/>
    </source>
</evidence>
<dbReference type="PROSITE" id="PS00211">
    <property type="entry name" value="ABC_TRANSPORTER_1"/>
    <property type="match status" value="1"/>
</dbReference>
<comment type="function">
    <text evidence="7">Part of the ABC transporter complex PotABCD involved in spermidine/putrescine import. Responsible for energy coupling to the transport system.</text>
</comment>
<dbReference type="NCBIfam" id="TIGR01187">
    <property type="entry name" value="potA"/>
    <property type="match status" value="1"/>
</dbReference>
<dbReference type="SUPFAM" id="SSF50331">
    <property type="entry name" value="MOP-like"/>
    <property type="match status" value="1"/>
</dbReference>
<name>A0A0E3ZDD3_9FUSO</name>
<dbReference type="HOGENOM" id="CLU_000604_1_1_0"/>
<gene>
    <name evidence="7" type="primary">potA</name>
    <name evidence="9" type="ORF">VC03_01935</name>
</gene>
<evidence type="ECO:0000256" key="3">
    <source>
        <dbReference type="ARBA" id="ARBA00022741"/>
    </source>
</evidence>
<keyword evidence="4 7" id="KW-0067">ATP-binding</keyword>
<dbReference type="GO" id="GO:0015417">
    <property type="term" value="F:ABC-type polyamine transporter activity"/>
    <property type="evidence" value="ECO:0007669"/>
    <property type="project" value="UniProtKB-EC"/>
</dbReference>
<dbReference type="InterPro" id="IPR003593">
    <property type="entry name" value="AAA+_ATPase"/>
</dbReference>